<feature type="region of interest" description="Disordered" evidence="12">
    <location>
        <begin position="772"/>
        <end position="791"/>
    </location>
</feature>
<evidence type="ECO:0000256" key="11">
    <source>
        <dbReference type="PROSITE-ProRule" id="PRU00043"/>
    </source>
</evidence>
<dbReference type="InterPro" id="IPR015919">
    <property type="entry name" value="Cadherin-like_sf"/>
</dbReference>
<evidence type="ECO:0000256" key="12">
    <source>
        <dbReference type="SAM" id="MobiDB-lite"/>
    </source>
</evidence>
<evidence type="ECO:0000256" key="13">
    <source>
        <dbReference type="SAM" id="Phobius"/>
    </source>
</evidence>
<comment type="caution">
    <text evidence="16">The sequence shown here is derived from an EMBL/GenBank/DDBJ whole genome shotgun (WGS) entry which is preliminary data.</text>
</comment>
<dbReference type="AlphaFoldDB" id="A0A7I8VDA3"/>
<protein>
    <submittedName>
        <fullName evidence="16">DgyrCDS2802</fullName>
    </submittedName>
</protein>
<evidence type="ECO:0000256" key="9">
    <source>
        <dbReference type="ARBA" id="ARBA00023157"/>
    </source>
</evidence>
<proteinExistence type="predicted"/>
<feature type="domain" description="Cadherin" evidence="15">
    <location>
        <begin position="225"/>
        <end position="327"/>
    </location>
</feature>
<feature type="chain" id="PRO_5029573290" evidence="14">
    <location>
        <begin position="17"/>
        <end position="870"/>
    </location>
</feature>
<feature type="domain" description="Cadherin" evidence="15">
    <location>
        <begin position="433"/>
        <end position="533"/>
    </location>
</feature>
<comment type="subcellular location">
    <subcellularLocation>
        <location evidence="1">Membrane</location>
        <topology evidence="1">Single-pass membrane protein</topology>
    </subcellularLocation>
</comment>
<dbReference type="InterPro" id="IPR002126">
    <property type="entry name" value="Cadherin-like_dom"/>
</dbReference>
<dbReference type="PANTHER" id="PTHR24028">
    <property type="entry name" value="CADHERIN-87A"/>
    <property type="match status" value="1"/>
</dbReference>
<keyword evidence="10" id="KW-0325">Glycoprotein</keyword>
<dbReference type="PROSITE" id="PS50268">
    <property type="entry name" value="CADHERIN_2"/>
    <property type="match status" value="6"/>
</dbReference>
<evidence type="ECO:0000256" key="10">
    <source>
        <dbReference type="ARBA" id="ARBA00023180"/>
    </source>
</evidence>
<dbReference type="PROSITE" id="PS00232">
    <property type="entry name" value="CADHERIN_1"/>
    <property type="match status" value="4"/>
</dbReference>
<evidence type="ECO:0000256" key="1">
    <source>
        <dbReference type="ARBA" id="ARBA00004167"/>
    </source>
</evidence>
<gene>
    <name evidence="16" type="ORF">DGYR_LOCUS2597</name>
</gene>
<accession>A0A7I8VDA3</accession>
<dbReference type="SUPFAM" id="SSF49313">
    <property type="entry name" value="Cadherin-like"/>
    <property type="match status" value="6"/>
</dbReference>
<dbReference type="InterPro" id="IPR020894">
    <property type="entry name" value="Cadherin_CS"/>
</dbReference>
<reference evidence="16 17" key="1">
    <citation type="submission" date="2020-08" db="EMBL/GenBank/DDBJ databases">
        <authorList>
            <person name="Hejnol A."/>
        </authorList>
    </citation>
    <scope>NUCLEOTIDE SEQUENCE [LARGE SCALE GENOMIC DNA]</scope>
</reference>
<sequence>MLCAAVLAYIIHAVTSLDVSGSVLEEGDAGKLVLDLHSFNSVRRLIETSYEFRLLNGHSNFTLSADGLIKTSAKLDRETICKETVSKCYVTLSIVLVGSSKKTMIKAIIEVVDINDNAPTFPVDLWNVTFREDASTESISPLPRARDADNGVFSIQNYKLTKNDGTFDVVGEDGDVYLKLKKKLDREIFKEYNLVLEAIDGGGKTGKMSLKVIVSDSNDNRPIFNPRTYSKKIPEDFGLNRTILTVFATDSDAGRNGEIMYSVSEEVSDRFQIDSSGRLQLKNKLDYEAVQRYSFRVYARDKASNPLEDFAKITIDVEDVNEFDPEVTLTVLTENGRVEVKENSPKNTFVAYYRARDKDGSNIRVSCALEETQGNFYESNPGNILTTKTFNREFRDSYSFFIVCRDSGSPRRTTKKLIEVEITDENDHTPKLNILNYTAYIEENLDETIIVELKAHDGDIGLNGEVTFEIKEPIDLVKVDNSGIVRTAKSLDREDLDTFSFHVIARDSGSPSLFSTCFINVIVLDKNDNAPVFPKERLEMEVIEERKPGERVGKVTAIDPDLYPNNITFYKFVSGHRNFAINVTTGIIETNLKLDREEREDYLLIVKAYNPDYHTEGDKITVLVKVLDVNDNPPLVYDANITVASNAKIGESVGAIKASDLDGSRLIYTIESVSGADIYSLDETSGRIVVKEDLGGYVDYITTLRVKVQDGNYEAFCSVAITVSPETAKASNDGKLYAIIAIICGTLFVAIALIAAILVQLRRKRKINKLKKEDEEKSIEYPQPPSNKIPDGQERVQQLLQTYKQHSDKQSDSGRGSITDMNLSIEGSNRYSPRAVSKSEYDSSDVSSATSGEYTITDSTLLDSQACSVV</sequence>
<feature type="domain" description="Cadherin" evidence="15">
    <location>
        <begin position="15"/>
        <end position="121"/>
    </location>
</feature>
<keyword evidence="2" id="KW-0245">EGF-like domain</keyword>
<keyword evidence="17" id="KW-1185">Reference proteome</keyword>
<evidence type="ECO:0000256" key="5">
    <source>
        <dbReference type="ARBA" id="ARBA00022737"/>
    </source>
</evidence>
<evidence type="ECO:0000256" key="8">
    <source>
        <dbReference type="ARBA" id="ARBA00023136"/>
    </source>
</evidence>
<evidence type="ECO:0000256" key="14">
    <source>
        <dbReference type="SAM" id="SignalP"/>
    </source>
</evidence>
<evidence type="ECO:0000313" key="16">
    <source>
        <dbReference type="EMBL" id="CAD5113640.1"/>
    </source>
</evidence>
<organism evidence="16 17">
    <name type="scientific">Dimorphilus gyrociliatus</name>
    <dbReference type="NCBI Taxonomy" id="2664684"/>
    <lineage>
        <taxon>Eukaryota</taxon>
        <taxon>Metazoa</taxon>
        <taxon>Spiralia</taxon>
        <taxon>Lophotrochozoa</taxon>
        <taxon>Annelida</taxon>
        <taxon>Polychaeta</taxon>
        <taxon>Polychaeta incertae sedis</taxon>
        <taxon>Dinophilidae</taxon>
        <taxon>Dimorphilus</taxon>
    </lineage>
</organism>
<dbReference type="PRINTS" id="PR00205">
    <property type="entry name" value="CADHERIN"/>
</dbReference>
<evidence type="ECO:0000256" key="4">
    <source>
        <dbReference type="ARBA" id="ARBA00022729"/>
    </source>
</evidence>
<evidence type="ECO:0000256" key="6">
    <source>
        <dbReference type="ARBA" id="ARBA00022837"/>
    </source>
</evidence>
<name>A0A7I8VDA3_9ANNE</name>
<keyword evidence="9" id="KW-1015">Disulfide bond</keyword>
<keyword evidence="7 13" id="KW-1133">Transmembrane helix</keyword>
<evidence type="ECO:0000259" key="15">
    <source>
        <dbReference type="PROSITE" id="PS50268"/>
    </source>
</evidence>
<dbReference type="GO" id="GO:0005886">
    <property type="term" value="C:plasma membrane"/>
    <property type="evidence" value="ECO:0007669"/>
    <property type="project" value="InterPro"/>
</dbReference>
<dbReference type="GO" id="GO:0005509">
    <property type="term" value="F:calcium ion binding"/>
    <property type="evidence" value="ECO:0007669"/>
    <property type="project" value="UniProtKB-UniRule"/>
</dbReference>
<evidence type="ECO:0000313" key="17">
    <source>
        <dbReference type="Proteomes" id="UP000549394"/>
    </source>
</evidence>
<keyword evidence="8 13" id="KW-0472">Membrane</keyword>
<feature type="transmembrane region" description="Helical" evidence="13">
    <location>
        <begin position="736"/>
        <end position="761"/>
    </location>
</feature>
<dbReference type="SMART" id="SM00112">
    <property type="entry name" value="CA"/>
    <property type="match status" value="7"/>
</dbReference>
<feature type="domain" description="Cadherin" evidence="15">
    <location>
        <begin position="534"/>
        <end position="636"/>
    </location>
</feature>
<dbReference type="Proteomes" id="UP000549394">
    <property type="component" value="Unassembled WGS sequence"/>
</dbReference>
<dbReference type="InterPro" id="IPR050174">
    <property type="entry name" value="Protocadherin/Cadherin-CA"/>
</dbReference>
<feature type="region of interest" description="Disordered" evidence="12">
    <location>
        <begin position="803"/>
        <end position="857"/>
    </location>
</feature>
<feature type="signal peptide" evidence="14">
    <location>
        <begin position="1"/>
        <end position="16"/>
    </location>
</feature>
<dbReference type="EMBL" id="CAJFCJ010000004">
    <property type="protein sequence ID" value="CAD5113640.1"/>
    <property type="molecule type" value="Genomic_DNA"/>
</dbReference>
<dbReference type="FunFam" id="2.60.40.60:FF:000013">
    <property type="entry name" value="Cadherin EGF LAG seven-pass G-type receptor"/>
    <property type="match status" value="1"/>
</dbReference>
<feature type="domain" description="Cadherin" evidence="15">
    <location>
        <begin position="122"/>
        <end position="224"/>
    </location>
</feature>
<dbReference type="FunFam" id="2.60.40.60:FF:000015">
    <property type="entry name" value="FAT atypical cadherin 1"/>
    <property type="match status" value="1"/>
</dbReference>
<dbReference type="Gene3D" id="2.60.40.60">
    <property type="entry name" value="Cadherins"/>
    <property type="match status" value="7"/>
</dbReference>
<dbReference type="PANTHER" id="PTHR24028:SF146">
    <property type="entry name" value="CADHERIN 96CB, ISOFORM D-RELATED"/>
    <property type="match status" value="1"/>
</dbReference>
<feature type="domain" description="Cadherin" evidence="15">
    <location>
        <begin position="332"/>
        <end position="432"/>
    </location>
</feature>
<dbReference type="CDD" id="cd11304">
    <property type="entry name" value="Cadherin_repeat"/>
    <property type="match status" value="6"/>
</dbReference>
<dbReference type="OrthoDB" id="6252479at2759"/>
<dbReference type="Pfam" id="PF00028">
    <property type="entry name" value="Cadherin"/>
    <property type="match status" value="5"/>
</dbReference>
<evidence type="ECO:0000256" key="2">
    <source>
        <dbReference type="ARBA" id="ARBA00022536"/>
    </source>
</evidence>
<dbReference type="FunFam" id="2.60.40.60:FF:000092">
    <property type="entry name" value="Protocadherin 8"/>
    <property type="match status" value="1"/>
</dbReference>
<dbReference type="GO" id="GO:0007156">
    <property type="term" value="P:homophilic cell adhesion via plasma membrane adhesion molecules"/>
    <property type="evidence" value="ECO:0007669"/>
    <property type="project" value="InterPro"/>
</dbReference>
<evidence type="ECO:0000256" key="3">
    <source>
        <dbReference type="ARBA" id="ARBA00022692"/>
    </source>
</evidence>
<keyword evidence="5" id="KW-0677">Repeat</keyword>
<keyword evidence="6 11" id="KW-0106">Calcium</keyword>
<keyword evidence="3 13" id="KW-0812">Transmembrane</keyword>
<keyword evidence="4 14" id="KW-0732">Signal</keyword>
<evidence type="ECO:0000256" key="7">
    <source>
        <dbReference type="ARBA" id="ARBA00022989"/>
    </source>
</evidence>
<feature type="compositionally biased region" description="Polar residues" evidence="12">
    <location>
        <begin position="813"/>
        <end position="831"/>
    </location>
</feature>